<protein>
    <recommendedName>
        <fullName evidence="2">Putative zinc-finger domain-containing protein</fullName>
    </recommendedName>
</protein>
<organism evidence="3 4">
    <name type="scientific">Pseudodesulfovibrio cashew</name>
    <dbReference type="NCBI Taxonomy" id="2678688"/>
    <lineage>
        <taxon>Bacteria</taxon>
        <taxon>Pseudomonadati</taxon>
        <taxon>Thermodesulfobacteriota</taxon>
        <taxon>Desulfovibrionia</taxon>
        <taxon>Desulfovibrionales</taxon>
        <taxon>Desulfovibrionaceae</taxon>
    </lineage>
</organism>
<dbReference type="Gene3D" id="1.10.10.1320">
    <property type="entry name" value="Anti-sigma factor, zinc-finger domain"/>
    <property type="match status" value="1"/>
</dbReference>
<dbReference type="AlphaFoldDB" id="A0A6I6JGG3"/>
<dbReference type="Pfam" id="PF13490">
    <property type="entry name" value="zf-HC2"/>
    <property type="match status" value="1"/>
</dbReference>
<gene>
    <name evidence="3" type="ORF">GM415_03085</name>
</gene>
<feature type="transmembrane region" description="Helical" evidence="1">
    <location>
        <begin position="97"/>
        <end position="119"/>
    </location>
</feature>
<evidence type="ECO:0000313" key="4">
    <source>
        <dbReference type="Proteomes" id="UP000428328"/>
    </source>
</evidence>
<keyword evidence="1" id="KW-0812">Transmembrane</keyword>
<evidence type="ECO:0000259" key="2">
    <source>
        <dbReference type="Pfam" id="PF13490"/>
    </source>
</evidence>
<evidence type="ECO:0000256" key="1">
    <source>
        <dbReference type="SAM" id="Phobius"/>
    </source>
</evidence>
<keyword evidence="1" id="KW-1133">Transmembrane helix</keyword>
<proteinExistence type="predicted"/>
<dbReference type="Proteomes" id="UP000428328">
    <property type="component" value="Chromosome"/>
</dbReference>
<evidence type="ECO:0000313" key="3">
    <source>
        <dbReference type="EMBL" id="QGY39147.1"/>
    </source>
</evidence>
<name>A0A6I6JGG3_9BACT</name>
<dbReference type="EMBL" id="CP046400">
    <property type="protein sequence ID" value="QGY39147.1"/>
    <property type="molecule type" value="Genomic_DNA"/>
</dbReference>
<dbReference type="KEGG" id="psel:GM415_03085"/>
<sequence length="164" mass="17620">MKMRPTQMHCRNCHTRLSAYLDGELPEQELRDMKRHLDGCADCRARLAELAALEAPLTSLGTPAMPGDLEFRIMARASREYFDAPIKSRFREIVRRGLGMTAMTSALAVGLLLGGLLGWNSHGGSVSERGMMRTENTVSASLSAAPGGSIEAAVLAGFDGGGRL</sequence>
<keyword evidence="4" id="KW-1185">Reference proteome</keyword>
<keyword evidence="1" id="KW-0472">Membrane</keyword>
<reference evidence="3 4" key="1">
    <citation type="submission" date="2019-11" db="EMBL/GenBank/DDBJ databases">
        <authorList>
            <person name="Zheng R.K."/>
            <person name="Sun C.M."/>
        </authorList>
    </citation>
    <scope>NUCLEOTIDE SEQUENCE [LARGE SCALE GENOMIC DNA]</scope>
    <source>
        <strain evidence="3 4">SRB007</strain>
    </source>
</reference>
<dbReference type="InterPro" id="IPR027383">
    <property type="entry name" value="Znf_put"/>
</dbReference>
<feature type="domain" description="Putative zinc-finger" evidence="2">
    <location>
        <begin position="10"/>
        <end position="44"/>
    </location>
</feature>
<dbReference type="InterPro" id="IPR041916">
    <property type="entry name" value="Anti_sigma_zinc_sf"/>
</dbReference>
<accession>A0A6I6JGG3</accession>